<accession>A0A645FS62</accession>
<gene>
    <name evidence="1" type="ORF">SDC9_164075</name>
</gene>
<protein>
    <submittedName>
        <fullName evidence="1">Uncharacterized protein</fullName>
    </submittedName>
</protein>
<sequence>MEISEERLKELIIKAIRRVQLENAAKHISMERQKVYVILSGALDNQVRECFLTLEKQSKYEVCAVIPDNQDSQKLAADIYKANICTKVIVGNPADFFETDVFVTIFPIVSRDLIIRTALGFSDTYETRWIRAAMEKGQKILFLQNGLEKFTGKEPKAYIERILGYIRIILEFGIQIGNEFLETFFLPSTNNFIQTEKRKIITASDLGTYQKSGKIYLGIEDVITVMAKERAAELGIQIFKTY</sequence>
<dbReference type="AlphaFoldDB" id="A0A645FS62"/>
<name>A0A645FS62_9ZZZZ</name>
<evidence type="ECO:0000313" key="1">
    <source>
        <dbReference type="EMBL" id="MPN16730.1"/>
    </source>
</evidence>
<proteinExistence type="predicted"/>
<organism evidence="1">
    <name type="scientific">bioreactor metagenome</name>
    <dbReference type="NCBI Taxonomy" id="1076179"/>
    <lineage>
        <taxon>unclassified sequences</taxon>
        <taxon>metagenomes</taxon>
        <taxon>ecological metagenomes</taxon>
    </lineage>
</organism>
<dbReference type="EMBL" id="VSSQ01063730">
    <property type="protein sequence ID" value="MPN16730.1"/>
    <property type="molecule type" value="Genomic_DNA"/>
</dbReference>
<reference evidence="1" key="1">
    <citation type="submission" date="2019-08" db="EMBL/GenBank/DDBJ databases">
        <authorList>
            <person name="Kucharzyk K."/>
            <person name="Murdoch R.W."/>
            <person name="Higgins S."/>
            <person name="Loffler F."/>
        </authorList>
    </citation>
    <scope>NUCLEOTIDE SEQUENCE</scope>
</reference>
<comment type="caution">
    <text evidence="1">The sequence shown here is derived from an EMBL/GenBank/DDBJ whole genome shotgun (WGS) entry which is preliminary data.</text>
</comment>